<keyword evidence="1" id="KW-0732">Signal</keyword>
<dbReference type="PANTHER" id="PTHR10900:SF77">
    <property type="entry name" value="FI19380P1"/>
    <property type="match status" value="1"/>
</dbReference>
<feature type="signal peptide" evidence="1">
    <location>
        <begin position="1"/>
        <end position="27"/>
    </location>
</feature>
<dbReference type="EMBL" id="JBHSAV010000057">
    <property type="protein sequence ID" value="MFC3977492.1"/>
    <property type="molecule type" value="Genomic_DNA"/>
</dbReference>
<dbReference type="Gene3D" id="2.30.180.10">
    <property type="entry name" value="FAS1 domain"/>
    <property type="match status" value="2"/>
</dbReference>
<evidence type="ECO:0000259" key="2">
    <source>
        <dbReference type="PROSITE" id="PS50213"/>
    </source>
</evidence>
<dbReference type="InterPro" id="IPR000782">
    <property type="entry name" value="FAS1_domain"/>
</dbReference>
<dbReference type="PROSITE" id="PS51257">
    <property type="entry name" value="PROKAR_LIPOPROTEIN"/>
    <property type="match status" value="1"/>
</dbReference>
<evidence type="ECO:0000256" key="1">
    <source>
        <dbReference type="SAM" id="SignalP"/>
    </source>
</evidence>
<feature type="domain" description="FAS1" evidence="2">
    <location>
        <begin position="182"/>
        <end position="317"/>
    </location>
</feature>
<feature type="chain" id="PRO_5045613150" evidence="1">
    <location>
        <begin position="28"/>
        <end position="323"/>
    </location>
</feature>
<dbReference type="PANTHER" id="PTHR10900">
    <property type="entry name" value="PERIOSTIN-RELATED"/>
    <property type="match status" value="1"/>
</dbReference>
<protein>
    <submittedName>
        <fullName evidence="3">Fasciclin domain-containing protein</fullName>
    </submittedName>
</protein>
<dbReference type="SMART" id="SM00554">
    <property type="entry name" value="FAS1"/>
    <property type="match status" value="2"/>
</dbReference>
<proteinExistence type="predicted"/>
<dbReference type="PROSITE" id="PS50213">
    <property type="entry name" value="FAS1"/>
    <property type="match status" value="2"/>
</dbReference>
<evidence type="ECO:0000313" key="3">
    <source>
        <dbReference type="EMBL" id="MFC3977492.1"/>
    </source>
</evidence>
<evidence type="ECO:0000313" key="4">
    <source>
        <dbReference type="Proteomes" id="UP001595766"/>
    </source>
</evidence>
<feature type="domain" description="FAS1" evidence="2">
    <location>
        <begin position="40"/>
        <end position="173"/>
    </location>
</feature>
<reference evidence="4" key="1">
    <citation type="journal article" date="2019" name="Int. J. Syst. Evol. Microbiol.">
        <title>The Global Catalogue of Microorganisms (GCM) 10K type strain sequencing project: providing services to taxonomists for standard genome sequencing and annotation.</title>
        <authorList>
            <consortium name="The Broad Institute Genomics Platform"/>
            <consortium name="The Broad Institute Genome Sequencing Center for Infectious Disease"/>
            <person name="Wu L."/>
            <person name="Ma J."/>
        </authorList>
    </citation>
    <scope>NUCLEOTIDE SEQUENCE [LARGE SCALE GENOMIC DNA]</scope>
    <source>
        <strain evidence="4">CECT 8551</strain>
    </source>
</reference>
<name>A0ABV8EMU2_9BACT</name>
<dbReference type="RefSeq" id="WP_241293593.1">
    <property type="nucleotide sequence ID" value="NZ_JAKZGR010000005.1"/>
</dbReference>
<sequence>MKKYMKTNLGFKASALALAFGFGLASCSDDDDMPPVVEPEQNIVEVASSNAQFSTLVTAVDQAGLVGTLSGEGPFTVFAPNNDAFTAFLSANGMSAEELLSSPELGTILTYHVVSGSVMASDVTPGSVSTVAELPFFVSEDVDGAFWINGSAKITATDIAASNGVIHQLDNVITPPTQSIAEIAVSMTEADTPEFTHLVAALVRANLVEAVSGDFDDNLTVFAPTDAAFEALFDALGVNGVDEIDVALLTDVLLYHVVDARAFSQDLRQDATLPTLLTGEELTVDLANLQINNAGLVPSLLNVHATNGVIHVIDAVLLPPMED</sequence>
<comment type="caution">
    <text evidence="3">The sequence shown here is derived from an EMBL/GenBank/DDBJ whole genome shotgun (WGS) entry which is preliminary data.</text>
</comment>
<dbReference type="Proteomes" id="UP001595766">
    <property type="component" value="Unassembled WGS sequence"/>
</dbReference>
<organism evidence="3 4">
    <name type="scientific">Belliella kenyensis</name>
    <dbReference type="NCBI Taxonomy" id="1472724"/>
    <lineage>
        <taxon>Bacteria</taxon>
        <taxon>Pseudomonadati</taxon>
        <taxon>Bacteroidota</taxon>
        <taxon>Cytophagia</taxon>
        <taxon>Cytophagales</taxon>
        <taxon>Cyclobacteriaceae</taxon>
        <taxon>Belliella</taxon>
    </lineage>
</organism>
<dbReference type="InterPro" id="IPR036378">
    <property type="entry name" value="FAS1_dom_sf"/>
</dbReference>
<dbReference type="Pfam" id="PF02469">
    <property type="entry name" value="Fasciclin"/>
    <property type="match status" value="2"/>
</dbReference>
<accession>A0ABV8EMU2</accession>
<dbReference type="SUPFAM" id="SSF82153">
    <property type="entry name" value="FAS1 domain"/>
    <property type="match status" value="2"/>
</dbReference>
<keyword evidence="4" id="KW-1185">Reference proteome</keyword>
<dbReference type="InterPro" id="IPR050904">
    <property type="entry name" value="Adhesion/Biosynth-related"/>
</dbReference>
<gene>
    <name evidence="3" type="ORF">ACFOUP_13990</name>
</gene>